<evidence type="ECO:0000256" key="2">
    <source>
        <dbReference type="SAM" id="Phobius"/>
    </source>
</evidence>
<accession>A0A9N8DMV7</accession>
<keyword evidence="2" id="KW-0812">Transmembrane</keyword>
<dbReference type="AlphaFoldDB" id="A0A9N8DMV7"/>
<gene>
    <name evidence="3" type="ORF">SEMRO_166_G074130.2</name>
</gene>
<sequence>MIQNRRRRPHSRRSSHNKSNSNGQISSPGKAPLHKSPKSGGSAPGQALIKLPQTLGNGSIRDLSSPNSGGLRVSLRRNMSQTSRNKDPSTTTTTTTTKTTTTSHRGDPNSCWEFSGMNFLVPALAVWSVIVLLFWWPELKDDALDYYYLQYPEQQPLSPIPGTVLPLIPNVWIYDPDKQQPNQQGQQQPDERKQHVLNHLREHRQPHYYMLPQDYYEQMPPGEQDDNNNNQSTKIRGVLIFLHNCHQSGLHFFQLPESRIVAAQALKRGLAIFSPTASSASKLFTTNVGKGGKSKRDNPQQQPLQGGSDEKNCWSSLDGDELLGPLLYEWAKQMNVVSLPRMAIGMSNGANLFMASSLYKTLRLQSMALYGSHHPSGFNRADLDNDVIPATAFVVFPKNSIATEYAMRHYGILQQSHEADQEEMELRKEEEREELEKEAAEEEEDEEEDGLDSEKTKPRRRFFRKTQLWKIDPHAWTPSLCQARLPEYHTRCRSFFRHVQGYQKNKQRRQEFKQMKQDPQKRAKRLRLAHGGLQNAKQKFQLITSLGEVLQSSKSPQWVPVMQKLGLDDWTTHTMAFTLASYGNNKPQPDKKHQKMRKKTLQLQKFPTIATPEGRSWLWASMLQEIEAAYGVQEMTSEYSSQILDFLMYHAGLTLGAVS</sequence>
<keyword evidence="2" id="KW-0472">Membrane</keyword>
<protein>
    <submittedName>
        <fullName evidence="3">Uncharacterized protein</fullName>
    </submittedName>
</protein>
<feature type="region of interest" description="Disordered" evidence="1">
    <location>
        <begin position="283"/>
        <end position="311"/>
    </location>
</feature>
<feature type="region of interest" description="Disordered" evidence="1">
    <location>
        <begin position="1"/>
        <end position="108"/>
    </location>
</feature>
<name>A0A9N8DMV7_9STRA</name>
<organism evidence="3 4">
    <name type="scientific">Seminavis robusta</name>
    <dbReference type="NCBI Taxonomy" id="568900"/>
    <lineage>
        <taxon>Eukaryota</taxon>
        <taxon>Sar</taxon>
        <taxon>Stramenopiles</taxon>
        <taxon>Ochrophyta</taxon>
        <taxon>Bacillariophyta</taxon>
        <taxon>Bacillariophyceae</taxon>
        <taxon>Bacillariophycidae</taxon>
        <taxon>Naviculales</taxon>
        <taxon>Naviculaceae</taxon>
        <taxon>Seminavis</taxon>
    </lineage>
</organism>
<comment type="caution">
    <text evidence="3">The sequence shown here is derived from an EMBL/GenBank/DDBJ whole genome shotgun (WGS) entry which is preliminary data.</text>
</comment>
<evidence type="ECO:0000313" key="4">
    <source>
        <dbReference type="Proteomes" id="UP001153069"/>
    </source>
</evidence>
<feature type="compositionally biased region" description="Basic and acidic residues" evidence="1">
    <location>
        <begin position="424"/>
        <end position="438"/>
    </location>
</feature>
<feature type="compositionally biased region" description="Basic residues" evidence="1">
    <location>
        <begin position="1"/>
        <end position="16"/>
    </location>
</feature>
<evidence type="ECO:0000256" key="1">
    <source>
        <dbReference type="SAM" id="MobiDB-lite"/>
    </source>
</evidence>
<feature type="transmembrane region" description="Helical" evidence="2">
    <location>
        <begin position="119"/>
        <end position="136"/>
    </location>
</feature>
<feature type="compositionally biased region" description="Polar residues" evidence="1">
    <location>
        <begin position="54"/>
        <end position="68"/>
    </location>
</feature>
<dbReference type="OrthoDB" id="10022521at2759"/>
<dbReference type="Proteomes" id="UP001153069">
    <property type="component" value="Unassembled WGS sequence"/>
</dbReference>
<keyword evidence="4" id="KW-1185">Reference proteome</keyword>
<feature type="compositionally biased region" description="Low complexity" evidence="1">
    <location>
        <begin position="90"/>
        <end position="102"/>
    </location>
</feature>
<evidence type="ECO:0000313" key="3">
    <source>
        <dbReference type="EMBL" id="CAB9503450.1"/>
    </source>
</evidence>
<dbReference type="PANTHER" id="PTHR35128">
    <property type="entry name" value="SECRETION-REGULATING GUANINE NUCLEOTIDE EXCHANGE FACTOR"/>
    <property type="match status" value="1"/>
</dbReference>
<dbReference type="PANTHER" id="PTHR35128:SF1">
    <property type="entry name" value="SECRETION-REGULATING GUANINE NUCLEOTIDE EXCHANGE FACTOR"/>
    <property type="match status" value="1"/>
</dbReference>
<dbReference type="EMBL" id="CAICTM010000165">
    <property type="protein sequence ID" value="CAB9503450.1"/>
    <property type="molecule type" value="Genomic_DNA"/>
</dbReference>
<reference evidence="3" key="1">
    <citation type="submission" date="2020-06" db="EMBL/GenBank/DDBJ databases">
        <authorList>
            <consortium name="Plant Systems Biology data submission"/>
        </authorList>
    </citation>
    <scope>NUCLEOTIDE SEQUENCE</scope>
    <source>
        <strain evidence="3">D6</strain>
    </source>
</reference>
<proteinExistence type="predicted"/>
<feature type="compositionally biased region" description="Acidic residues" evidence="1">
    <location>
        <begin position="439"/>
        <end position="451"/>
    </location>
</feature>
<keyword evidence="2" id="KW-1133">Transmembrane helix</keyword>
<feature type="region of interest" description="Disordered" evidence="1">
    <location>
        <begin position="417"/>
        <end position="457"/>
    </location>
</feature>